<dbReference type="InterPro" id="IPR017853">
    <property type="entry name" value="GH"/>
</dbReference>
<keyword evidence="2" id="KW-0378">Hydrolase</keyword>
<dbReference type="Gene3D" id="3.20.20.80">
    <property type="entry name" value="Glycosidases"/>
    <property type="match status" value="1"/>
</dbReference>
<feature type="domain" description="Glycoside hydrolase 35 catalytic" evidence="4">
    <location>
        <begin position="3"/>
        <end position="69"/>
    </location>
</feature>
<name>A0ABN8SM03_9CNID</name>
<gene>
    <name evidence="5" type="ORF">PLOB_00001719</name>
</gene>
<evidence type="ECO:0000313" key="5">
    <source>
        <dbReference type="EMBL" id="CAH3191253.1"/>
    </source>
</evidence>
<proteinExistence type="inferred from homology"/>
<dbReference type="EMBL" id="CALNXK010001035">
    <property type="protein sequence ID" value="CAH3191253.1"/>
    <property type="molecule type" value="Genomic_DNA"/>
</dbReference>
<dbReference type="Pfam" id="PF01301">
    <property type="entry name" value="Glyco_hydro_35"/>
    <property type="match status" value="1"/>
</dbReference>
<evidence type="ECO:0000259" key="4">
    <source>
        <dbReference type="Pfam" id="PF01301"/>
    </source>
</evidence>
<dbReference type="PROSITE" id="PS01182">
    <property type="entry name" value="GLYCOSYL_HYDROL_F35"/>
    <property type="match status" value="1"/>
</dbReference>
<accession>A0ABN8SM03</accession>
<dbReference type="InterPro" id="IPR019801">
    <property type="entry name" value="Glyco_hydro_35_CS"/>
</dbReference>
<evidence type="ECO:0000313" key="6">
    <source>
        <dbReference type="Proteomes" id="UP001159405"/>
    </source>
</evidence>
<organism evidence="5 6">
    <name type="scientific">Porites lobata</name>
    <dbReference type="NCBI Taxonomy" id="104759"/>
    <lineage>
        <taxon>Eukaryota</taxon>
        <taxon>Metazoa</taxon>
        <taxon>Cnidaria</taxon>
        <taxon>Anthozoa</taxon>
        <taxon>Hexacorallia</taxon>
        <taxon>Scleractinia</taxon>
        <taxon>Fungiina</taxon>
        <taxon>Poritidae</taxon>
        <taxon>Porites</taxon>
    </lineage>
</organism>
<dbReference type="InterPro" id="IPR001944">
    <property type="entry name" value="Glycoside_Hdrlase_35"/>
</dbReference>
<comment type="caution">
    <text evidence="5">The sequence shown here is derived from an EMBL/GenBank/DDBJ whole genome shotgun (WGS) entry which is preliminary data.</text>
</comment>
<dbReference type="PANTHER" id="PTHR23421">
    <property type="entry name" value="BETA-GALACTOSIDASE RELATED"/>
    <property type="match status" value="1"/>
</dbReference>
<dbReference type="Proteomes" id="UP001159405">
    <property type="component" value="Unassembled WGS sequence"/>
</dbReference>
<feature type="non-terminal residue" evidence="5">
    <location>
        <position position="70"/>
    </location>
</feature>
<comment type="similarity">
    <text evidence="1">Belongs to the glycosyl hydrolase 35 family.</text>
</comment>
<evidence type="ECO:0000256" key="1">
    <source>
        <dbReference type="ARBA" id="ARBA00009809"/>
    </source>
</evidence>
<evidence type="ECO:0000256" key="3">
    <source>
        <dbReference type="ARBA" id="ARBA00023295"/>
    </source>
</evidence>
<keyword evidence="3" id="KW-0326">Glycosidase</keyword>
<sequence length="70" mass="7893">MGVLLPKLKPLLYANGGPIIAVQVENEYGSYYTCDHEYMTHLQTLFEQYLGKDVILYTTDGSSDRMINCG</sequence>
<keyword evidence="6" id="KW-1185">Reference proteome</keyword>
<evidence type="ECO:0000256" key="2">
    <source>
        <dbReference type="ARBA" id="ARBA00022801"/>
    </source>
</evidence>
<protein>
    <recommendedName>
        <fullName evidence="4">Glycoside hydrolase 35 catalytic domain-containing protein</fullName>
    </recommendedName>
</protein>
<reference evidence="5 6" key="1">
    <citation type="submission" date="2022-05" db="EMBL/GenBank/DDBJ databases">
        <authorList>
            <consortium name="Genoscope - CEA"/>
            <person name="William W."/>
        </authorList>
    </citation>
    <scope>NUCLEOTIDE SEQUENCE [LARGE SCALE GENOMIC DNA]</scope>
</reference>
<dbReference type="InterPro" id="IPR031330">
    <property type="entry name" value="Gly_Hdrlase_35_cat"/>
</dbReference>
<dbReference type="SUPFAM" id="SSF51445">
    <property type="entry name" value="(Trans)glycosidases"/>
    <property type="match status" value="1"/>
</dbReference>